<evidence type="ECO:0000259" key="11">
    <source>
        <dbReference type="Pfam" id="PF00909"/>
    </source>
</evidence>
<feature type="transmembrane region" description="Helical" evidence="8">
    <location>
        <begin position="88"/>
        <end position="109"/>
    </location>
</feature>
<dbReference type="InterPro" id="IPR024041">
    <property type="entry name" value="NH4_transpt_AmtB-like_dom"/>
</dbReference>
<keyword evidence="10" id="KW-0732">Signal</keyword>
<keyword evidence="12" id="KW-1185">Reference proteome</keyword>
<feature type="transmembrane region" description="Helical" evidence="8">
    <location>
        <begin position="310"/>
        <end position="329"/>
    </location>
</feature>
<dbReference type="AlphaFoldDB" id="A0A9U5D3C6"/>
<evidence type="ECO:0000256" key="10">
    <source>
        <dbReference type="SAM" id="SignalP"/>
    </source>
</evidence>
<accession>A0A9U5D3C6</accession>
<feature type="transmembrane region" description="Helical" evidence="8">
    <location>
        <begin position="242"/>
        <end position="265"/>
    </location>
</feature>
<dbReference type="Gene3D" id="1.10.3430.10">
    <property type="entry name" value="Ammonium transporter AmtB like domains"/>
    <property type="match status" value="1"/>
</dbReference>
<feature type="region of interest" description="Disordered" evidence="9">
    <location>
        <begin position="22"/>
        <end position="44"/>
    </location>
</feature>
<proteinExistence type="inferred from homology"/>
<feature type="chain" id="PRO_5040840727" description="Ammonium transporter" evidence="10">
    <location>
        <begin position="24"/>
        <end position="483"/>
    </location>
</feature>
<evidence type="ECO:0000256" key="6">
    <source>
        <dbReference type="ARBA" id="ARBA00023136"/>
    </source>
</evidence>
<organism evidence="12 13">
    <name type="scientific">Derxia gummosa DSM 723</name>
    <dbReference type="NCBI Taxonomy" id="1121388"/>
    <lineage>
        <taxon>Bacteria</taxon>
        <taxon>Pseudomonadati</taxon>
        <taxon>Pseudomonadota</taxon>
        <taxon>Betaproteobacteria</taxon>
        <taxon>Burkholderiales</taxon>
        <taxon>Alcaligenaceae</taxon>
        <taxon>Derxia</taxon>
    </lineage>
</organism>
<evidence type="ECO:0000256" key="7">
    <source>
        <dbReference type="ARBA" id="ARBA00023177"/>
    </source>
</evidence>
<evidence type="ECO:0000313" key="12">
    <source>
        <dbReference type="Proteomes" id="UP000675920"/>
    </source>
</evidence>
<sequence length="483" mass="48984">MRTTLRKGLVALLLAAGSASAMAQAGPPEPPSVEPPSHVDDAGRAAPEAVPVATPAVAPGAEPVTPIAASAPVAQPGAAAVIDGADTAWVLMCTVLVLLMTMPGILLFYSGMMRGKNGLSIAGHTIIAAAATTMAWIVAGYSFAFGAGTPWVGDASRLFAAGVVGQGAGAHPVAPTIPEAAFFMFELAFAVITVALVLGATVERMRLAATAVFAPLWTLVVYAPVAHWIWHPNGWLASMGHMDFAGGTVVHIASGMSGMAAAWSIGPRRGFGREAMLPHNLLVTVIGGGLLWAGWFGFNAGSALGANARSADALLATQAAACAGALFWAGCEYLRRRQCSVLGTLSGAIAGLIAVTPASGYVDAVGAVALGVAAGTICFFSVVHFKSVSGIDDSLDVFALHGVGGFVGTLLTPVVATTAVAPVPGNLFVNTIGALSVSCYAVLATLLLLKLMSFVMRLRVDEEAESVGLDMSQHGEMLSPESA</sequence>
<feature type="transmembrane region" description="Helical" evidence="8">
    <location>
        <begin position="341"/>
        <end position="358"/>
    </location>
</feature>
<reference evidence="13" key="1">
    <citation type="journal article" date="2019" name="FASEB J.">
        <title>The lipid environment determines the activity of the Escherichia coli ammonium transporter AmtB.</title>
        <authorList>
            <person name="Mirandela G.D."/>
            <person name="Tamburrino G."/>
            <person name="Hoskisson P.A."/>
            <person name="Zachariae U."/>
            <person name="Javelle A."/>
        </authorList>
    </citation>
    <scope>NUCLEOTIDE SEQUENCE</scope>
</reference>
<evidence type="ECO:0000256" key="3">
    <source>
        <dbReference type="ARBA" id="ARBA00022448"/>
    </source>
</evidence>
<dbReference type="NCBIfam" id="TIGR00836">
    <property type="entry name" value="amt"/>
    <property type="match status" value="1"/>
</dbReference>
<keyword evidence="4 8" id="KW-0812">Transmembrane</keyword>
<feature type="transmembrane region" description="Helical" evidence="8">
    <location>
        <begin position="427"/>
        <end position="449"/>
    </location>
</feature>
<dbReference type="SUPFAM" id="SSF111352">
    <property type="entry name" value="Ammonium transporter"/>
    <property type="match status" value="1"/>
</dbReference>
<evidence type="ECO:0000256" key="4">
    <source>
        <dbReference type="ARBA" id="ARBA00022692"/>
    </source>
</evidence>
<dbReference type="PANTHER" id="PTHR43029:SF10">
    <property type="entry name" value="AMMONIUM TRANSPORTER MEP2"/>
    <property type="match status" value="1"/>
</dbReference>
<dbReference type="InterPro" id="IPR001905">
    <property type="entry name" value="Ammonium_transpt"/>
</dbReference>
<feature type="transmembrane region" description="Helical" evidence="8">
    <location>
        <begin position="180"/>
        <end position="200"/>
    </location>
</feature>
<feature type="transmembrane region" description="Helical" evidence="8">
    <location>
        <begin position="207"/>
        <end position="230"/>
    </location>
</feature>
<protein>
    <recommendedName>
        <fullName evidence="8">Ammonium transporter</fullName>
    </recommendedName>
</protein>
<dbReference type="RefSeq" id="WP_245591405.1">
    <property type="nucleotide sequence ID" value="NZ_KI519499.1"/>
</dbReference>
<evidence type="ECO:0000256" key="8">
    <source>
        <dbReference type="RuleBase" id="RU362002"/>
    </source>
</evidence>
<keyword evidence="6 8" id="KW-0472">Membrane</keyword>
<dbReference type="Pfam" id="PF00909">
    <property type="entry name" value="Ammonium_transp"/>
    <property type="match status" value="1"/>
</dbReference>
<dbReference type="InterPro" id="IPR029020">
    <property type="entry name" value="Ammonium/urea_transptr"/>
</dbReference>
<evidence type="ECO:0000256" key="9">
    <source>
        <dbReference type="SAM" id="MobiDB-lite"/>
    </source>
</evidence>
<reference evidence="13" key="2">
    <citation type="journal article" date="2020" name="Elife">
        <title>A two-lane mechanism for selective biological ammonium transport.</title>
        <authorList>
            <person name="Williamson G."/>
            <person name="Tamburrino G."/>
            <person name="Bizior A."/>
            <person name="Boeckstaens M."/>
            <person name="Dias Mirandela G."/>
            <person name="Bage M.G."/>
            <person name="Pisliakov A."/>
            <person name="Ives C.M."/>
            <person name="Terras E."/>
            <person name="Hoskisson P.A."/>
            <person name="Marini A.M."/>
            <person name="Zachariae U."/>
            <person name="Javelle A."/>
        </authorList>
    </citation>
    <scope>NUCLEOTIDE SEQUENCE</scope>
</reference>
<feature type="transmembrane region" description="Helical" evidence="8">
    <location>
        <begin position="397"/>
        <end position="421"/>
    </location>
</feature>
<comment type="similarity">
    <text evidence="2 8">Belongs to the ammonia transporter channel (TC 1.A.11.2) family.</text>
</comment>
<comment type="subcellular location">
    <subcellularLocation>
        <location evidence="8">Cell membrane</location>
        <topology evidence="8">Multi-pass membrane protein</topology>
    </subcellularLocation>
    <subcellularLocation>
        <location evidence="1">Membrane</location>
        <topology evidence="1">Multi-pass membrane protein</topology>
    </subcellularLocation>
</comment>
<evidence type="ECO:0000313" key="13">
    <source>
        <dbReference type="RefSeq" id="WP_245591405.1"/>
    </source>
</evidence>
<name>A0A9U5D3C6_9BURK</name>
<feature type="domain" description="Ammonium transporter AmtB-like" evidence="11">
    <location>
        <begin position="88"/>
        <end position="477"/>
    </location>
</feature>
<evidence type="ECO:0000256" key="5">
    <source>
        <dbReference type="ARBA" id="ARBA00022989"/>
    </source>
</evidence>
<feature type="signal peptide" evidence="10">
    <location>
        <begin position="1"/>
        <end position="23"/>
    </location>
</feature>
<evidence type="ECO:0000256" key="2">
    <source>
        <dbReference type="ARBA" id="ARBA00005887"/>
    </source>
</evidence>
<reference evidence="13" key="3">
    <citation type="submission" date="2025-08" db="UniProtKB">
        <authorList>
            <consortium name="RefSeq"/>
        </authorList>
    </citation>
    <scope>IDENTIFICATION</scope>
</reference>
<feature type="transmembrane region" description="Helical" evidence="8">
    <location>
        <begin position="121"/>
        <end position="144"/>
    </location>
</feature>
<feature type="transmembrane region" description="Helical" evidence="8">
    <location>
        <begin position="364"/>
        <end position="385"/>
    </location>
</feature>
<dbReference type="GO" id="GO:0005886">
    <property type="term" value="C:plasma membrane"/>
    <property type="evidence" value="ECO:0007669"/>
    <property type="project" value="UniProtKB-SubCell"/>
</dbReference>
<dbReference type="PANTHER" id="PTHR43029">
    <property type="entry name" value="AMMONIUM TRANSPORTER MEP2"/>
    <property type="match status" value="1"/>
</dbReference>
<dbReference type="GO" id="GO:0008519">
    <property type="term" value="F:ammonium channel activity"/>
    <property type="evidence" value="ECO:0007669"/>
    <property type="project" value="InterPro"/>
</dbReference>
<feature type="transmembrane region" description="Helical" evidence="8">
    <location>
        <begin position="277"/>
        <end position="298"/>
    </location>
</feature>
<keyword evidence="3 8" id="KW-0813">Transport</keyword>
<dbReference type="Proteomes" id="UP000675920">
    <property type="component" value="Unplaced"/>
</dbReference>
<evidence type="ECO:0000256" key="1">
    <source>
        <dbReference type="ARBA" id="ARBA00004141"/>
    </source>
</evidence>
<keyword evidence="5 8" id="KW-1133">Transmembrane helix</keyword>
<keyword evidence="7 8" id="KW-0924">Ammonia transport</keyword>